<keyword evidence="3" id="KW-1185">Reference proteome</keyword>
<accession>A0ABY3TL42</accession>
<proteinExistence type="predicted"/>
<dbReference type="PANTHER" id="PTHR47197:SF3">
    <property type="entry name" value="DIHYDRO-HEME D1 DEHYDROGENASE"/>
    <property type="match status" value="1"/>
</dbReference>
<dbReference type="NCBIfam" id="TIGR02276">
    <property type="entry name" value="beta_rpt_yvtn"/>
    <property type="match status" value="4"/>
</dbReference>
<dbReference type="Pfam" id="PF10282">
    <property type="entry name" value="Lactonase"/>
    <property type="match status" value="1"/>
</dbReference>
<dbReference type="PANTHER" id="PTHR47197">
    <property type="entry name" value="PROTEIN NIRF"/>
    <property type="match status" value="1"/>
</dbReference>
<dbReference type="InterPro" id="IPR019405">
    <property type="entry name" value="Lactonase_7-beta_prop"/>
</dbReference>
<dbReference type="InterPro" id="IPR051200">
    <property type="entry name" value="Host-pathogen_enzymatic-act"/>
</dbReference>
<feature type="region of interest" description="Disordered" evidence="1">
    <location>
        <begin position="44"/>
        <end position="68"/>
    </location>
</feature>
<name>A0ABY3TL42_9MYCO</name>
<evidence type="ECO:0000313" key="3">
    <source>
        <dbReference type="Proteomes" id="UP001055337"/>
    </source>
</evidence>
<evidence type="ECO:0000313" key="2">
    <source>
        <dbReference type="EMBL" id="ULN41938.1"/>
    </source>
</evidence>
<dbReference type="InterPro" id="IPR015943">
    <property type="entry name" value="WD40/YVTN_repeat-like_dom_sf"/>
</dbReference>
<reference evidence="2" key="1">
    <citation type="submission" date="2022-08" db="EMBL/GenBank/DDBJ databases">
        <title>Whole genome sequencing of non-tuberculosis mycobacteria type-strains.</title>
        <authorList>
            <person name="Igarashi Y."/>
            <person name="Osugi A."/>
            <person name="Mitarai S."/>
        </authorList>
    </citation>
    <scope>NUCLEOTIDE SEQUENCE</scope>
    <source>
        <strain evidence="2">JCM 16369</strain>
    </source>
</reference>
<sequence length="546" mass="54811">MGKTHTAGRRTETAIWLGAGALTLGISTAALVGGTAVAQADTSTGSAKTSVGSAAPHTGPKATAHKAPRVTPAVVHKTASAVAAASAEVAPPTLVKTPLQVFCDGSVRVLLALGGMSQTTPTPARGNLWQQGLYSAARWLEDTVNPAGIPKIQAVTLGEPDQLTGVVTGRIVSSNAAGALQAYQVIVDPKLGTVTVDSDGSFTFTPLQSTVLGAPDGGLTVKMKVSAFNGAQRASQTVAGSVYNPWSLVKQTITVGTTPLQVAVSPDGTRAVVTNASDGTVSLIDTATNKVVNTIAVGSSPAGVVFDPSGTRFYVVNATGAVTPVSFPANTVGTPVPVGADPLLGAVGPAGTPAAGKFYVANFGTNGTGKTVSVINTATNQVTATLTVGTGPEEVAVSPDGTRLWVGNTMANTISVINTATDSTVKTIPVSTGVGFVAFSPDGQLAYVSDLTSLNTVSVFNTGTYAKVGTITVGQQSGGIVLSADGSVAYVTNQMDNTVSVVNTATRTVIKTITVGHNPLGIAITPDGKFLYVTNINDATVTVIPV</sequence>
<evidence type="ECO:0000256" key="1">
    <source>
        <dbReference type="SAM" id="MobiDB-lite"/>
    </source>
</evidence>
<dbReference type="InterPro" id="IPR011045">
    <property type="entry name" value="N2O_reductase_N"/>
</dbReference>
<protein>
    <submittedName>
        <fullName evidence="2">Beta-propeller fold lactonase family protein</fullName>
    </submittedName>
</protein>
<organism evidence="2 3">
    <name type="scientific">Mycolicibacterium crocinum</name>
    <dbReference type="NCBI Taxonomy" id="388459"/>
    <lineage>
        <taxon>Bacteria</taxon>
        <taxon>Bacillati</taxon>
        <taxon>Actinomycetota</taxon>
        <taxon>Actinomycetes</taxon>
        <taxon>Mycobacteriales</taxon>
        <taxon>Mycobacteriaceae</taxon>
        <taxon>Mycolicibacterium</taxon>
    </lineage>
</organism>
<gene>
    <name evidence="2" type="ORF">MI149_01995</name>
</gene>
<dbReference type="Gene3D" id="2.130.10.10">
    <property type="entry name" value="YVTN repeat-like/Quinoprotein amine dehydrogenase"/>
    <property type="match status" value="2"/>
</dbReference>
<dbReference type="InterPro" id="IPR011964">
    <property type="entry name" value="YVTN_b-propeller_repeat"/>
</dbReference>
<dbReference type="EMBL" id="CP092362">
    <property type="protein sequence ID" value="ULN41938.1"/>
    <property type="molecule type" value="Genomic_DNA"/>
</dbReference>
<dbReference type="SUPFAM" id="SSF50974">
    <property type="entry name" value="Nitrous oxide reductase, N-terminal domain"/>
    <property type="match status" value="1"/>
</dbReference>
<dbReference type="RefSeq" id="WP_240178432.1">
    <property type="nucleotide sequence ID" value="NZ_CP092362.2"/>
</dbReference>
<dbReference type="Proteomes" id="UP001055337">
    <property type="component" value="Chromosome"/>
</dbReference>